<proteinExistence type="inferred from homology"/>
<feature type="transmembrane region" description="Helical" evidence="10">
    <location>
        <begin position="207"/>
        <end position="227"/>
    </location>
</feature>
<feature type="transmembrane region" description="Helical" evidence="10">
    <location>
        <begin position="136"/>
        <end position="157"/>
    </location>
</feature>
<protein>
    <submittedName>
        <fullName evidence="13">Proteinase-activated receptor 2-like</fullName>
    </submittedName>
</protein>
<dbReference type="Pfam" id="PF00001">
    <property type="entry name" value="7tm_1"/>
    <property type="match status" value="1"/>
</dbReference>
<reference evidence="13" key="1">
    <citation type="submission" date="2025-08" db="UniProtKB">
        <authorList>
            <consortium name="RefSeq"/>
        </authorList>
    </citation>
    <scope>IDENTIFICATION</scope>
</reference>
<accession>A0A6P7JST5</accession>
<dbReference type="AlphaFoldDB" id="A0A6P7JST5"/>
<gene>
    <name evidence="13" type="primary">LOC114447710</name>
</gene>
<keyword evidence="5 10" id="KW-0472">Membrane</keyword>
<feature type="transmembrane region" description="Helical" evidence="10">
    <location>
        <begin position="169"/>
        <end position="187"/>
    </location>
</feature>
<evidence type="ECO:0000256" key="7">
    <source>
        <dbReference type="ARBA" id="ARBA00023180"/>
    </source>
</evidence>
<dbReference type="PANTHER" id="PTHR24232:SF85">
    <property type="entry name" value="G-PROTEIN COUPLED RECEPTOR 4"/>
    <property type="match status" value="1"/>
</dbReference>
<evidence type="ECO:0000256" key="6">
    <source>
        <dbReference type="ARBA" id="ARBA00023170"/>
    </source>
</evidence>
<keyword evidence="7" id="KW-0325">Glycoprotein</keyword>
<keyword evidence="12" id="KW-1185">Reference proteome</keyword>
<evidence type="ECO:0000256" key="10">
    <source>
        <dbReference type="SAM" id="Phobius"/>
    </source>
</evidence>
<dbReference type="PROSITE" id="PS50262">
    <property type="entry name" value="G_PROTEIN_RECEP_F1_2"/>
    <property type="match status" value="1"/>
</dbReference>
<evidence type="ECO:0000256" key="5">
    <source>
        <dbReference type="ARBA" id="ARBA00023136"/>
    </source>
</evidence>
<dbReference type="OrthoDB" id="5961704at2759"/>
<dbReference type="PROSITE" id="PS00237">
    <property type="entry name" value="G_PROTEIN_RECEP_F1_1"/>
    <property type="match status" value="1"/>
</dbReference>
<keyword evidence="6 9" id="KW-0675">Receptor</keyword>
<evidence type="ECO:0000256" key="8">
    <source>
        <dbReference type="ARBA" id="ARBA00023224"/>
    </source>
</evidence>
<evidence type="ECO:0000256" key="1">
    <source>
        <dbReference type="ARBA" id="ARBA00004141"/>
    </source>
</evidence>
<feature type="transmembrane region" description="Helical" evidence="10">
    <location>
        <begin position="68"/>
        <end position="89"/>
    </location>
</feature>
<feature type="transmembrane region" description="Helical" evidence="10">
    <location>
        <begin position="37"/>
        <end position="61"/>
    </location>
</feature>
<dbReference type="InterPro" id="IPR017452">
    <property type="entry name" value="GPCR_Rhodpsn_7TM"/>
</dbReference>
<name>A0A6P7JST5_9TELE</name>
<evidence type="ECO:0000313" key="12">
    <source>
        <dbReference type="Proteomes" id="UP000515145"/>
    </source>
</evidence>
<dbReference type="Proteomes" id="UP000515145">
    <property type="component" value="Chromosome 15"/>
</dbReference>
<dbReference type="GO" id="GO:0035025">
    <property type="term" value="P:positive regulation of Rho protein signal transduction"/>
    <property type="evidence" value="ECO:0007669"/>
    <property type="project" value="TreeGrafter"/>
</dbReference>
<dbReference type="PANTHER" id="PTHR24232">
    <property type="entry name" value="G-PROTEIN COUPLED RECEPTOR"/>
    <property type="match status" value="1"/>
</dbReference>
<dbReference type="RefSeq" id="XP_028279917.1">
    <property type="nucleotide sequence ID" value="XM_028424116.1"/>
</dbReference>
<keyword evidence="4 9" id="KW-0297">G-protein coupled receptor</keyword>
<keyword evidence="2 9" id="KW-0812">Transmembrane</keyword>
<feature type="transmembrane region" description="Helical" evidence="10">
    <location>
        <begin position="239"/>
        <end position="262"/>
    </location>
</feature>
<evidence type="ECO:0000256" key="2">
    <source>
        <dbReference type="ARBA" id="ARBA00022692"/>
    </source>
</evidence>
<evidence type="ECO:0000256" key="3">
    <source>
        <dbReference type="ARBA" id="ARBA00022989"/>
    </source>
</evidence>
<comment type="subcellular location">
    <subcellularLocation>
        <location evidence="1">Membrane</location>
        <topology evidence="1">Multi-pass membrane protein</topology>
    </subcellularLocation>
</comment>
<keyword evidence="8 9" id="KW-0807">Transducer</keyword>
<dbReference type="PRINTS" id="PR00237">
    <property type="entry name" value="GPCRRHODOPSN"/>
</dbReference>
<dbReference type="GO" id="GO:0005886">
    <property type="term" value="C:plasma membrane"/>
    <property type="evidence" value="ECO:0007669"/>
    <property type="project" value="TreeGrafter"/>
</dbReference>
<sequence>MEELYNTSGNQSYDYNYYDDNTNYGCFFGNSAFMQYVLTWIICCIGLPLIIVAIIALCFLIQKDHVAPVYVINLLLSDIVQLCCMMVMVKGKTCQILKIFVPYYFGLMASAGFMVCVSMERYLVIAHPLWYRYRRTIKSSVIVSIVVWILPLVYVLPSYFQVDFHITETIYGIFCLLPLPLFMFFLVGTLKALSSARSVPSDEKRRIVAILVVVLLIYTLLFLPNIIWSLVEEARNNSIFAELSVLFLQLSPLADLTMYVFIRKGAIDNLLSSLCCGRMDSDADHPVTVLADVSKSAADPQQGEV</sequence>
<keyword evidence="3 10" id="KW-1133">Transmembrane helix</keyword>
<dbReference type="InterPro" id="IPR000276">
    <property type="entry name" value="GPCR_Rhodpsn"/>
</dbReference>
<evidence type="ECO:0000256" key="4">
    <source>
        <dbReference type="ARBA" id="ARBA00023040"/>
    </source>
</evidence>
<dbReference type="SUPFAM" id="SSF81321">
    <property type="entry name" value="Family A G protein-coupled receptor-like"/>
    <property type="match status" value="1"/>
</dbReference>
<evidence type="ECO:0000313" key="13">
    <source>
        <dbReference type="RefSeq" id="XP_028279917.1"/>
    </source>
</evidence>
<dbReference type="GeneID" id="114447710"/>
<evidence type="ECO:0000256" key="9">
    <source>
        <dbReference type="RuleBase" id="RU000688"/>
    </source>
</evidence>
<dbReference type="GO" id="GO:0007200">
    <property type="term" value="P:phospholipase C-activating G protein-coupled receptor signaling pathway"/>
    <property type="evidence" value="ECO:0007669"/>
    <property type="project" value="TreeGrafter"/>
</dbReference>
<comment type="similarity">
    <text evidence="9">Belongs to the G-protein coupled receptor 1 family.</text>
</comment>
<feature type="transmembrane region" description="Helical" evidence="10">
    <location>
        <begin position="101"/>
        <end position="124"/>
    </location>
</feature>
<organism evidence="12 13">
    <name type="scientific">Parambassis ranga</name>
    <name type="common">Indian glassy fish</name>
    <dbReference type="NCBI Taxonomy" id="210632"/>
    <lineage>
        <taxon>Eukaryota</taxon>
        <taxon>Metazoa</taxon>
        <taxon>Chordata</taxon>
        <taxon>Craniata</taxon>
        <taxon>Vertebrata</taxon>
        <taxon>Euteleostomi</taxon>
        <taxon>Actinopterygii</taxon>
        <taxon>Neopterygii</taxon>
        <taxon>Teleostei</taxon>
        <taxon>Neoteleostei</taxon>
        <taxon>Acanthomorphata</taxon>
        <taxon>Ovalentaria</taxon>
        <taxon>Ambassidae</taxon>
        <taxon>Parambassis</taxon>
    </lineage>
</organism>
<dbReference type="GO" id="GO:0004930">
    <property type="term" value="F:G protein-coupled receptor activity"/>
    <property type="evidence" value="ECO:0007669"/>
    <property type="project" value="UniProtKB-KW"/>
</dbReference>
<dbReference type="InParanoid" id="A0A6P7JST5"/>
<dbReference type="Gene3D" id="1.20.1070.10">
    <property type="entry name" value="Rhodopsin 7-helix transmembrane proteins"/>
    <property type="match status" value="1"/>
</dbReference>
<evidence type="ECO:0000259" key="11">
    <source>
        <dbReference type="PROSITE" id="PS50262"/>
    </source>
</evidence>
<feature type="domain" description="G-protein coupled receptors family 1 profile" evidence="11">
    <location>
        <begin position="103"/>
        <end position="259"/>
    </location>
</feature>